<dbReference type="InterPro" id="IPR036866">
    <property type="entry name" value="RibonucZ/Hydroxyglut_hydro"/>
</dbReference>
<dbReference type="Gene3D" id="3.60.15.10">
    <property type="entry name" value="Ribonuclease Z/Hydroxyacylglutathione hydrolase-like"/>
    <property type="match status" value="1"/>
</dbReference>
<dbReference type="PANTHER" id="PTHR30619">
    <property type="entry name" value="DNA INTERNALIZATION/COMPETENCE PROTEIN COMEC/REC2"/>
    <property type="match status" value="1"/>
</dbReference>
<protein>
    <submittedName>
        <fullName evidence="2">Metallo-beta-lactamase superfamily protein</fullName>
    </submittedName>
</protein>
<evidence type="ECO:0000313" key="2">
    <source>
        <dbReference type="EMBL" id="SDT33847.1"/>
    </source>
</evidence>
<evidence type="ECO:0000313" key="3">
    <source>
        <dbReference type="Proteomes" id="UP000199524"/>
    </source>
</evidence>
<reference evidence="3" key="1">
    <citation type="submission" date="2016-10" db="EMBL/GenBank/DDBJ databases">
        <authorList>
            <person name="Varghese N."/>
            <person name="Submissions S."/>
        </authorList>
    </citation>
    <scope>NUCLEOTIDE SEQUENCE [LARGE SCALE GENOMIC DNA]</scope>
    <source>
        <strain evidence="3">ATCC 23835</strain>
    </source>
</reference>
<dbReference type="Pfam" id="PF00753">
    <property type="entry name" value="Lactamase_B"/>
    <property type="match status" value="1"/>
</dbReference>
<dbReference type="GeneID" id="300209977"/>
<dbReference type="RefSeq" id="WP_090210021.1">
    <property type="nucleotide sequence ID" value="NZ_LT629777.1"/>
</dbReference>
<evidence type="ECO:0000259" key="1">
    <source>
        <dbReference type="Pfam" id="PF00753"/>
    </source>
</evidence>
<organism evidence="2 3">
    <name type="scientific">Pseudomonas asplenii</name>
    <dbReference type="NCBI Taxonomy" id="53407"/>
    <lineage>
        <taxon>Bacteria</taxon>
        <taxon>Pseudomonadati</taxon>
        <taxon>Pseudomonadota</taxon>
        <taxon>Gammaproteobacteria</taxon>
        <taxon>Pseudomonadales</taxon>
        <taxon>Pseudomonadaceae</taxon>
        <taxon>Pseudomonas</taxon>
    </lineage>
</organism>
<sequence length="350" mass="38730">MFRVRAIQVENGDSLLISYGKQERPFHLLVDGGPSKSRSTIVSVLESVRGKDDKLRLEALVVTHYDLDHIQGVIELLEDTPPWLDICEVWFNGYHHLMPSDMLGSAEADVLSALIRTRGLSWNASFRELKDDLKGGAVIHQSSNSVSLRGGLNIKVLSPDLSGLAALAKSWPNPVLPPPEPEAAPDDLLGRGDEWPPKKFFSNGGASFVPDTSVPNRSSIALLLTFGEKRAVLAADAFCDVVRRGLEMHLPDNEPVHLLKVSHHGSKGNTSADLLEMLGCKNFLISTSGKMHKHPDHALIERLIASYNSPEIFFNYLEGWPGKWQDIPPNWPPFKVNYPKGNKKFVDVLL</sequence>
<keyword evidence="3" id="KW-1185">Reference proteome</keyword>
<dbReference type="SUPFAM" id="SSF56281">
    <property type="entry name" value="Metallo-hydrolase/oxidoreductase"/>
    <property type="match status" value="1"/>
</dbReference>
<dbReference type="InterPro" id="IPR001279">
    <property type="entry name" value="Metallo-B-lactamas"/>
</dbReference>
<dbReference type="PANTHER" id="PTHR30619:SF1">
    <property type="entry name" value="RECOMBINATION PROTEIN 2"/>
    <property type="match status" value="1"/>
</dbReference>
<gene>
    <name evidence="2" type="ORF">SAMN05216598_5120</name>
</gene>
<dbReference type="Proteomes" id="UP000199524">
    <property type="component" value="Chromosome I"/>
</dbReference>
<feature type="domain" description="Metallo-beta-lactamase" evidence="1">
    <location>
        <begin position="27"/>
        <end position="81"/>
    </location>
</feature>
<proteinExistence type="predicted"/>
<dbReference type="EMBL" id="LT629777">
    <property type="protein sequence ID" value="SDT33847.1"/>
    <property type="molecule type" value="Genomic_DNA"/>
</dbReference>
<dbReference type="InterPro" id="IPR052159">
    <property type="entry name" value="Competence_DNA_uptake"/>
</dbReference>
<accession>A0A1H1ZJV7</accession>
<name>A0A1H1ZJV7_9PSED</name>
<dbReference type="AlphaFoldDB" id="A0A1H1ZJV7"/>